<evidence type="ECO:0000256" key="3">
    <source>
        <dbReference type="ARBA" id="ARBA00012438"/>
    </source>
</evidence>
<keyword evidence="5" id="KW-0597">Phosphoprotein</keyword>
<evidence type="ECO:0000256" key="2">
    <source>
        <dbReference type="ARBA" id="ARBA00004651"/>
    </source>
</evidence>
<dbReference type="SMART" id="SM00387">
    <property type="entry name" value="HATPase_c"/>
    <property type="match status" value="1"/>
</dbReference>
<evidence type="ECO:0000256" key="12">
    <source>
        <dbReference type="ARBA" id="ARBA00023012"/>
    </source>
</evidence>
<dbReference type="InterPro" id="IPR036890">
    <property type="entry name" value="HATPase_C_sf"/>
</dbReference>
<keyword evidence="7 14" id="KW-0812">Transmembrane</keyword>
<feature type="transmembrane region" description="Helical" evidence="14">
    <location>
        <begin position="14"/>
        <end position="34"/>
    </location>
</feature>
<dbReference type="InterPro" id="IPR003660">
    <property type="entry name" value="HAMP_dom"/>
</dbReference>
<evidence type="ECO:0000256" key="11">
    <source>
        <dbReference type="ARBA" id="ARBA00022989"/>
    </source>
</evidence>
<dbReference type="RefSeq" id="WP_090244487.1">
    <property type="nucleotide sequence ID" value="NZ_FNOU01000007.1"/>
</dbReference>
<keyword evidence="13 14" id="KW-0472">Membrane</keyword>
<dbReference type="PROSITE" id="PS50885">
    <property type="entry name" value="HAMP"/>
    <property type="match status" value="1"/>
</dbReference>
<comment type="subcellular location">
    <subcellularLocation>
        <location evidence="2">Cell membrane</location>
        <topology evidence="2">Multi-pass membrane protein</topology>
    </subcellularLocation>
</comment>
<dbReference type="Proteomes" id="UP000199652">
    <property type="component" value="Unassembled WGS sequence"/>
</dbReference>
<feature type="transmembrane region" description="Helical" evidence="14">
    <location>
        <begin position="192"/>
        <end position="211"/>
    </location>
</feature>
<feature type="transmembrane region" description="Helical" evidence="14">
    <location>
        <begin position="324"/>
        <end position="340"/>
    </location>
</feature>
<evidence type="ECO:0000256" key="1">
    <source>
        <dbReference type="ARBA" id="ARBA00000085"/>
    </source>
</evidence>
<evidence type="ECO:0000259" key="16">
    <source>
        <dbReference type="PROSITE" id="PS50885"/>
    </source>
</evidence>
<dbReference type="InterPro" id="IPR003661">
    <property type="entry name" value="HisK_dim/P_dom"/>
</dbReference>
<keyword evidence="12" id="KW-0902">Two-component regulatory system</keyword>
<dbReference type="GO" id="GO:0000155">
    <property type="term" value="F:phosphorelay sensor kinase activity"/>
    <property type="evidence" value="ECO:0007669"/>
    <property type="project" value="InterPro"/>
</dbReference>
<evidence type="ECO:0000256" key="6">
    <source>
        <dbReference type="ARBA" id="ARBA00022679"/>
    </source>
</evidence>
<evidence type="ECO:0000256" key="8">
    <source>
        <dbReference type="ARBA" id="ARBA00022741"/>
    </source>
</evidence>
<gene>
    <name evidence="17" type="ORF">SAMN04488579_107101</name>
</gene>
<keyword evidence="9 17" id="KW-0418">Kinase</keyword>
<comment type="catalytic activity">
    <reaction evidence="1">
        <text>ATP + protein L-histidine = ADP + protein N-phospho-L-histidine.</text>
        <dbReference type="EC" id="2.7.13.3"/>
    </reaction>
</comment>
<evidence type="ECO:0000256" key="9">
    <source>
        <dbReference type="ARBA" id="ARBA00022777"/>
    </source>
</evidence>
<dbReference type="EC" id="2.7.13.3" evidence="3"/>
<reference evidence="18" key="1">
    <citation type="submission" date="2016-10" db="EMBL/GenBank/DDBJ databases">
        <authorList>
            <person name="Varghese N."/>
            <person name="Submissions S."/>
        </authorList>
    </citation>
    <scope>NUCLEOTIDE SEQUENCE [LARGE SCALE GENOMIC DNA]</scope>
    <source>
        <strain evidence="18">VPI 5359</strain>
    </source>
</reference>
<sequence>MVTKLKNILYSSRLQIIVSILAIIFLTSGTYFSIMMSSDNNLSKFDFSILMDTERYGDSAVVESRMEDIYRQCGIILQNSASTDPEDIQDVANAKNYLGAMEKEIGLKWFVESKGKVIASEPDLTIPEIKKYPIYFIDNQGAVDATNQWAQYGLGNRTGIDGKIAFGLSDSGQTTVSEAEDQYQKARGTMSIMFQIVFLCYLGGGICFVLGCFNAGHGKDRPGITLYPVDAYWDVNLMITLTLWGMLFSGALATIYLPVYISLICVLGSILVLYAFAMSWVRLAKAHSVISHLLILYILRILWRGVLQIGHAIKEYYFEVVKDSSLVGLYFAMVFGVILLTLFTEWAPFLGIPLSLVVIYVLSKKVRVLSDIRQGVKQMNDGDKTFIIKVEGQGAVEDFGRQINTLRENLLGEIDAAVEKELKSERLKTELITNVSHDIRTPLTSIIAYVDILKSPNIPEEDRQKYICILDEKANRLKNLTDDLFEAAKASTGNIDIQLDVVNPEALVDQALGEFEEKLKAAELQIIMTRPEEKILVQADGRQFWRVIENLLTNVVKYALKGSRVYIDIRRENHEGILEVKNISAQALGIPAEELMERFKRGDGARHTEGSGLGLAITRDLTELQGGHFEIAIDGDLFKALVWMPVADQKE</sequence>
<dbReference type="PROSITE" id="PS50109">
    <property type="entry name" value="HIS_KIN"/>
    <property type="match status" value="1"/>
</dbReference>
<dbReference type="SUPFAM" id="SSF47384">
    <property type="entry name" value="Homodimeric domain of signal transducing histidine kinase"/>
    <property type="match status" value="1"/>
</dbReference>
<dbReference type="InterPro" id="IPR005467">
    <property type="entry name" value="His_kinase_dom"/>
</dbReference>
<accession>A0A1H3EJV5</accession>
<evidence type="ECO:0000313" key="17">
    <source>
        <dbReference type="EMBL" id="SDX79063.1"/>
    </source>
</evidence>
<keyword evidence="8" id="KW-0547">Nucleotide-binding</keyword>
<keyword evidence="18" id="KW-1185">Reference proteome</keyword>
<evidence type="ECO:0000259" key="15">
    <source>
        <dbReference type="PROSITE" id="PS50109"/>
    </source>
</evidence>
<proteinExistence type="predicted"/>
<keyword evidence="10" id="KW-0067">ATP-binding</keyword>
<protein>
    <recommendedName>
        <fullName evidence="3">histidine kinase</fullName>
        <ecNumber evidence="3">2.7.13.3</ecNumber>
    </recommendedName>
</protein>
<evidence type="ECO:0000256" key="5">
    <source>
        <dbReference type="ARBA" id="ARBA00022553"/>
    </source>
</evidence>
<organism evidence="17 18">
    <name type="scientific">Eubacterium barkeri</name>
    <name type="common">Clostridium barkeri</name>
    <dbReference type="NCBI Taxonomy" id="1528"/>
    <lineage>
        <taxon>Bacteria</taxon>
        <taxon>Bacillati</taxon>
        <taxon>Bacillota</taxon>
        <taxon>Clostridia</taxon>
        <taxon>Eubacteriales</taxon>
        <taxon>Eubacteriaceae</taxon>
        <taxon>Eubacterium</taxon>
    </lineage>
</organism>
<dbReference type="GO" id="GO:0005524">
    <property type="term" value="F:ATP binding"/>
    <property type="evidence" value="ECO:0007669"/>
    <property type="project" value="UniProtKB-KW"/>
</dbReference>
<keyword evidence="11 14" id="KW-1133">Transmembrane helix</keyword>
<feature type="transmembrane region" description="Helical" evidence="14">
    <location>
        <begin position="231"/>
        <end position="252"/>
    </location>
</feature>
<dbReference type="InterPro" id="IPR003594">
    <property type="entry name" value="HATPase_dom"/>
</dbReference>
<dbReference type="OrthoDB" id="9792991at2"/>
<keyword evidence="4" id="KW-1003">Cell membrane</keyword>
<dbReference type="Gene3D" id="3.30.565.10">
    <property type="entry name" value="Histidine kinase-like ATPase, C-terminal domain"/>
    <property type="match status" value="1"/>
</dbReference>
<evidence type="ECO:0000256" key="4">
    <source>
        <dbReference type="ARBA" id="ARBA00022475"/>
    </source>
</evidence>
<evidence type="ECO:0000256" key="7">
    <source>
        <dbReference type="ARBA" id="ARBA00022692"/>
    </source>
</evidence>
<dbReference type="PANTHER" id="PTHR45528">
    <property type="entry name" value="SENSOR HISTIDINE KINASE CPXA"/>
    <property type="match status" value="1"/>
</dbReference>
<feature type="domain" description="Histidine kinase" evidence="15">
    <location>
        <begin position="434"/>
        <end position="648"/>
    </location>
</feature>
<dbReference type="InterPro" id="IPR050398">
    <property type="entry name" value="HssS/ArlS-like"/>
</dbReference>
<dbReference type="GO" id="GO:0005886">
    <property type="term" value="C:plasma membrane"/>
    <property type="evidence" value="ECO:0007669"/>
    <property type="project" value="UniProtKB-SubCell"/>
</dbReference>
<feature type="domain" description="HAMP" evidence="16">
    <location>
        <begin position="366"/>
        <end position="415"/>
    </location>
</feature>
<evidence type="ECO:0000313" key="18">
    <source>
        <dbReference type="Proteomes" id="UP000199652"/>
    </source>
</evidence>
<dbReference type="SMART" id="SM00388">
    <property type="entry name" value="HisKA"/>
    <property type="match status" value="1"/>
</dbReference>
<dbReference type="CDD" id="cd00082">
    <property type="entry name" value="HisKA"/>
    <property type="match status" value="1"/>
</dbReference>
<feature type="transmembrane region" description="Helical" evidence="14">
    <location>
        <begin position="259"/>
        <end position="280"/>
    </location>
</feature>
<dbReference type="SUPFAM" id="SSF55874">
    <property type="entry name" value="ATPase domain of HSP90 chaperone/DNA topoisomerase II/histidine kinase"/>
    <property type="match status" value="1"/>
</dbReference>
<dbReference type="Pfam" id="PF02518">
    <property type="entry name" value="HATPase_c"/>
    <property type="match status" value="1"/>
</dbReference>
<feature type="transmembrane region" description="Helical" evidence="14">
    <location>
        <begin position="286"/>
        <end position="303"/>
    </location>
</feature>
<name>A0A1H3EJV5_EUBBA</name>
<dbReference type="AlphaFoldDB" id="A0A1H3EJV5"/>
<evidence type="ECO:0000256" key="14">
    <source>
        <dbReference type="SAM" id="Phobius"/>
    </source>
</evidence>
<evidence type="ECO:0000256" key="13">
    <source>
        <dbReference type="ARBA" id="ARBA00023136"/>
    </source>
</evidence>
<dbReference type="PANTHER" id="PTHR45528:SF1">
    <property type="entry name" value="SENSOR HISTIDINE KINASE CPXA"/>
    <property type="match status" value="1"/>
</dbReference>
<evidence type="ECO:0000256" key="10">
    <source>
        <dbReference type="ARBA" id="ARBA00022840"/>
    </source>
</evidence>
<dbReference type="Pfam" id="PF00512">
    <property type="entry name" value="HisKA"/>
    <property type="match status" value="1"/>
</dbReference>
<dbReference type="EMBL" id="FNOU01000007">
    <property type="protein sequence ID" value="SDX79063.1"/>
    <property type="molecule type" value="Genomic_DNA"/>
</dbReference>
<dbReference type="Gene3D" id="1.10.287.130">
    <property type="match status" value="1"/>
</dbReference>
<dbReference type="STRING" id="1528.SAMN04488579_107101"/>
<dbReference type="InterPro" id="IPR036097">
    <property type="entry name" value="HisK_dim/P_sf"/>
</dbReference>
<keyword evidence="6" id="KW-0808">Transferase</keyword>